<evidence type="ECO:0000313" key="3">
    <source>
        <dbReference type="Proteomes" id="UP000093111"/>
    </source>
</evidence>
<reference evidence="2 3" key="1">
    <citation type="journal article" date="2016" name="Syst. Appl. Microbiol.">
        <title>Pararhizobium polonicum sp. nov. isolated from tumors on stone fruit rootstocks.</title>
        <authorList>
            <person name="Pulawska J."/>
            <person name="Kuzmanovic N."/>
            <person name="Willems A."/>
            <person name="Pothier J.F."/>
        </authorList>
    </citation>
    <scope>NUCLEOTIDE SEQUENCE [LARGE SCALE GENOMIC DNA]</scope>
    <source>
        <strain evidence="2 3">F5.1</strain>
    </source>
</reference>
<proteinExistence type="predicted"/>
<comment type="caution">
    <text evidence="2">The sequence shown here is derived from an EMBL/GenBank/DDBJ whole genome shotgun (WGS) entry which is preliminary data.</text>
</comment>
<feature type="region of interest" description="Disordered" evidence="1">
    <location>
        <begin position="54"/>
        <end position="81"/>
    </location>
</feature>
<dbReference type="EMBL" id="LGLV01000010">
    <property type="protein sequence ID" value="OBZ94447.1"/>
    <property type="molecule type" value="Genomic_DNA"/>
</dbReference>
<protein>
    <submittedName>
        <fullName evidence="2">Uncharacterized protein</fullName>
    </submittedName>
</protein>
<dbReference type="AlphaFoldDB" id="A0A1C7NZK2"/>
<dbReference type="Proteomes" id="UP000093111">
    <property type="component" value="Unassembled WGS sequence"/>
</dbReference>
<organism evidence="2 3">
    <name type="scientific">Pararhizobium polonicum</name>
    <dbReference type="NCBI Taxonomy" id="1612624"/>
    <lineage>
        <taxon>Bacteria</taxon>
        <taxon>Pseudomonadati</taxon>
        <taxon>Pseudomonadota</taxon>
        <taxon>Alphaproteobacteria</taxon>
        <taxon>Hyphomicrobiales</taxon>
        <taxon>Rhizobiaceae</taxon>
        <taxon>Rhizobium/Agrobacterium group</taxon>
        <taxon>Pararhizobium</taxon>
    </lineage>
</organism>
<sequence length="81" mass="8950">MTELGVTETCKAFAGASRICLDIFSAHRRFFEKRTGALEKKAFEEEKHPSLIINIGGLGGAESDKKNSQSDRDDSSRKSDE</sequence>
<feature type="compositionally biased region" description="Basic and acidic residues" evidence="1">
    <location>
        <begin position="62"/>
        <end position="81"/>
    </location>
</feature>
<accession>A0A1C7NZK2</accession>
<name>A0A1C7NZK2_9HYPH</name>
<gene>
    <name evidence="2" type="ORF">ADU59_17470</name>
</gene>
<evidence type="ECO:0000256" key="1">
    <source>
        <dbReference type="SAM" id="MobiDB-lite"/>
    </source>
</evidence>
<keyword evidence="3" id="KW-1185">Reference proteome</keyword>
<evidence type="ECO:0000313" key="2">
    <source>
        <dbReference type="EMBL" id="OBZ94447.1"/>
    </source>
</evidence>